<dbReference type="Proteomes" id="UP000039865">
    <property type="component" value="Unassembled WGS sequence"/>
</dbReference>
<dbReference type="InterPro" id="IPR036394">
    <property type="entry name" value="Ribosomal_uL22_sf"/>
</dbReference>
<evidence type="ECO:0000256" key="4">
    <source>
        <dbReference type="RuleBase" id="RU004005"/>
    </source>
</evidence>
<reference evidence="5 6" key="1">
    <citation type="submission" date="2014-06" db="EMBL/GenBank/DDBJ databases">
        <authorList>
            <person name="Swart Estienne"/>
        </authorList>
    </citation>
    <scope>NUCLEOTIDE SEQUENCE [LARGE SCALE GENOMIC DNA]</scope>
    <source>
        <strain evidence="5 6">130c</strain>
    </source>
</reference>
<protein>
    <recommendedName>
        <fullName evidence="7">50s ribosomal protein l22</fullName>
    </recommendedName>
</protein>
<accession>A0A078B206</accession>
<dbReference type="InterPro" id="IPR047867">
    <property type="entry name" value="Ribosomal_uL22_bac/org-type"/>
</dbReference>
<evidence type="ECO:0000256" key="1">
    <source>
        <dbReference type="ARBA" id="ARBA00009451"/>
    </source>
</evidence>
<dbReference type="SUPFAM" id="SSF54843">
    <property type="entry name" value="Ribosomal protein L22"/>
    <property type="match status" value="1"/>
</dbReference>
<keyword evidence="3 4" id="KW-0687">Ribonucleoprotein</keyword>
<proteinExistence type="inferred from homology"/>
<dbReference type="Pfam" id="PF00237">
    <property type="entry name" value="Ribosomal_L22"/>
    <property type="match status" value="1"/>
</dbReference>
<evidence type="ECO:0000313" key="5">
    <source>
        <dbReference type="EMBL" id="CDW87373.1"/>
    </source>
</evidence>
<organism evidence="5 6">
    <name type="scientific">Stylonychia lemnae</name>
    <name type="common">Ciliate</name>
    <dbReference type="NCBI Taxonomy" id="5949"/>
    <lineage>
        <taxon>Eukaryota</taxon>
        <taxon>Sar</taxon>
        <taxon>Alveolata</taxon>
        <taxon>Ciliophora</taxon>
        <taxon>Intramacronucleata</taxon>
        <taxon>Spirotrichea</taxon>
        <taxon>Stichotrichia</taxon>
        <taxon>Sporadotrichida</taxon>
        <taxon>Oxytrichidae</taxon>
        <taxon>Stylonychinae</taxon>
        <taxon>Stylonychia</taxon>
    </lineage>
</organism>
<dbReference type="Gene3D" id="3.90.470.10">
    <property type="entry name" value="Ribosomal protein L22/L17"/>
    <property type="match status" value="1"/>
</dbReference>
<name>A0A078B206_STYLE</name>
<dbReference type="GO" id="GO:0006412">
    <property type="term" value="P:translation"/>
    <property type="evidence" value="ECO:0007669"/>
    <property type="project" value="InterPro"/>
</dbReference>
<dbReference type="InterPro" id="IPR001063">
    <property type="entry name" value="Ribosomal_uL22"/>
</dbReference>
<dbReference type="InParanoid" id="A0A078B206"/>
<evidence type="ECO:0000313" key="6">
    <source>
        <dbReference type="Proteomes" id="UP000039865"/>
    </source>
</evidence>
<dbReference type="EMBL" id="CCKQ01015554">
    <property type="protein sequence ID" value="CDW87373.1"/>
    <property type="molecule type" value="Genomic_DNA"/>
</dbReference>
<dbReference type="PANTHER" id="PTHR13501:SF8">
    <property type="entry name" value="LARGE RIBOSOMAL SUBUNIT PROTEIN UL22M"/>
    <property type="match status" value="1"/>
</dbReference>
<dbReference type="GO" id="GO:0005762">
    <property type="term" value="C:mitochondrial large ribosomal subunit"/>
    <property type="evidence" value="ECO:0007669"/>
    <property type="project" value="TreeGrafter"/>
</dbReference>
<keyword evidence="2 4" id="KW-0689">Ribosomal protein</keyword>
<dbReference type="OrthoDB" id="416470at2759"/>
<comment type="similarity">
    <text evidence="1 4">Belongs to the universal ribosomal protein uL22 family.</text>
</comment>
<dbReference type="AlphaFoldDB" id="A0A078B206"/>
<evidence type="ECO:0000256" key="2">
    <source>
        <dbReference type="ARBA" id="ARBA00022980"/>
    </source>
</evidence>
<evidence type="ECO:0008006" key="7">
    <source>
        <dbReference type="Google" id="ProtNLM"/>
    </source>
</evidence>
<dbReference type="PANTHER" id="PTHR13501">
    <property type="entry name" value="CHLOROPLAST 50S RIBOSOMAL PROTEIN L22-RELATED"/>
    <property type="match status" value="1"/>
</dbReference>
<dbReference type="OMA" id="HKAQTED"/>
<sequence length="290" mass="33475">MMLQNQMMMRQFSTLEVQQQKPQIKIVKNTVTDDLALLEQALPKTPAPQCFFPSTIVKKIGRTQDASKWGLRYSSLKLNACAKSVRKQSLLDAKTIVQFSNKKGAQIVLSVLEAARANALKKGLAEERLYVKECIVGKALGMKKLDIRGRGKMGMIHLPKSSIRITLEERPLEEFYKDLLKGNASPYIAHVFRKNLYQSNANFEEVRKLSHITTSKGRYYRRVQFKRLQRLIQKEYAKKGAKISIQKIERNLLEKSLNDFLEHKAQTEDQRMLVSQNARQALFEKNYKKK</sequence>
<keyword evidence="6" id="KW-1185">Reference proteome</keyword>
<dbReference type="GO" id="GO:0003735">
    <property type="term" value="F:structural constituent of ribosome"/>
    <property type="evidence" value="ECO:0007669"/>
    <property type="project" value="InterPro"/>
</dbReference>
<evidence type="ECO:0000256" key="3">
    <source>
        <dbReference type="ARBA" id="ARBA00023274"/>
    </source>
</evidence>
<gene>
    <name evidence="5" type="primary">Contig10757.g544</name>
    <name evidence="5" type="ORF">STYLEM_16476</name>
</gene>